<dbReference type="SMART" id="SM00487">
    <property type="entry name" value="DEXDc"/>
    <property type="match status" value="1"/>
</dbReference>
<organism evidence="12">
    <name type="scientific">Candidatus Berkiella aquae</name>
    <dbReference type="NCBI Taxonomy" id="295108"/>
    <lineage>
        <taxon>Bacteria</taxon>
        <taxon>Pseudomonadati</taxon>
        <taxon>Pseudomonadota</taxon>
        <taxon>Gammaproteobacteria</taxon>
        <taxon>Candidatus Berkiellales</taxon>
        <taxon>Candidatus Berkiellaceae</taxon>
        <taxon>Candidatus Berkiella</taxon>
    </lineage>
</organism>
<dbReference type="GO" id="GO:0003676">
    <property type="term" value="F:nucleic acid binding"/>
    <property type="evidence" value="ECO:0007669"/>
    <property type="project" value="InterPro"/>
</dbReference>
<dbReference type="GO" id="GO:0003724">
    <property type="term" value="F:RNA helicase activity"/>
    <property type="evidence" value="ECO:0007669"/>
    <property type="project" value="UniProtKB-EC"/>
</dbReference>
<keyword evidence="4 7" id="KW-0067">ATP-binding</keyword>
<dbReference type="InterPro" id="IPR000629">
    <property type="entry name" value="RNA-helicase_DEAD-box_CS"/>
</dbReference>
<feature type="short sequence motif" description="Q motif" evidence="6">
    <location>
        <begin position="14"/>
        <end position="42"/>
    </location>
</feature>
<dbReference type="CDD" id="cd18787">
    <property type="entry name" value="SF2_C_DEAD"/>
    <property type="match status" value="1"/>
</dbReference>
<evidence type="ECO:0000259" key="9">
    <source>
        <dbReference type="PROSITE" id="PS51192"/>
    </source>
</evidence>
<evidence type="ECO:0000256" key="5">
    <source>
        <dbReference type="ARBA" id="ARBA00038437"/>
    </source>
</evidence>
<dbReference type="Pfam" id="PF00271">
    <property type="entry name" value="Helicase_C"/>
    <property type="match status" value="1"/>
</dbReference>
<dbReference type="InterPro" id="IPR044742">
    <property type="entry name" value="DEAD/DEAH_RhlB"/>
</dbReference>
<dbReference type="InterPro" id="IPR027417">
    <property type="entry name" value="P-loop_NTPase"/>
</dbReference>
<evidence type="ECO:0000313" key="12">
    <source>
        <dbReference type="EMBL" id="KRG21664.1"/>
    </source>
</evidence>
<dbReference type="RefSeq" id="WP_235528429.1">
    <property type="nucleotide sequence ID" value="NZ_LKAJ02000001.1"/>
</dbReference>
<dbReference type="Pfam" id="PF03880">
    <property type="entry name" value="DbpA"/>
    <property type="match status" value="1"/>
</dbReference>
<keyword evidence="1 7" id="KW-0547">Nucleotide-binding</keyword>
<dbReference type="NCBIfam" id="NF008744">
    <property type="entry name" value="PRK11776.1"/>
    <property type="match status" value="1"/>
</dbReference>
<keyword evidence="2 7" id="KW-0378">Hydrolase</keyword>
<evidence type="ECO:0000256" key="7">
    <source>
        <dbReference type="RuleBase" id="RU000492"/>
    </source>
</evidence>
<reference evidence="12" key="1">
    <citation type="submission" date="2015-09" db="EMBL/GenBank/DDBJ databases">
        <title>Draft Genome Sequences of Two Novel Amoeba-resistant Intranuclear Bacteria, Candidatus Berkiella cookevillensis and Candidatus Berkiella aquae.</title>
        <authorList>
            <person name="Mehari Y.T."/>
            <person name="Arivett B.A."/>
            <person name="Farone A.L."/>
            <person name="Gunderson J.H."/>
            <person name="Farone M.B."/>
        </authorList>
    </citation>
    <scope>NUCLEOTIDE SEQUENCE [LARGE SCALE GENOMIC DNA]</scope>
    <source>
        <strain evidence="12">HT99</strain>
    </source>
</reference>
<comment type="similarity">
    <text evidence="5 7">Belongs to the DEAD box helicase family.</text>
</comment>
<gene>
    <name evidence="12" type="primary">dbpA_2</name>
    <name evidence="12" type="ORF">HT99x_01417</name>
</gene>
<dbReference type="PROSITE" id="PS51195">
    <property type="entry name" value="Q_MOTIF"/>
    <property type="match status" value="1"/>
</dbReference>
<dbReference type="CDD" id="cd00268">
    <property type="entry name" value="DEADc"/>
    <property type="match status" value="1"/>
</dbReference>
<dbReference type="PANTHER" id="PTHR47959:SF1">
    <property type="entry name" value="ATP-DEPENDENT RNA HELICASE DBPA"/>
    <property type="match status" value="1"/>
</dbReference>
<feature type="signal peptide" evidence="8">
    <location>
        <begin position="1"/>
        <end position="17"/>
    </location>
</feature>
<dbReference type="Gene3D" id="3.40.50.300">
    <property type="entry name" value="P-loop containing nucleotide triphosphate hydrolases"/>
    <property type="match status" value="2"/>
</dbReference>
<evidence type="ECO:0000256" key="8">
    <source>
        <dbReference type="SAM" id="SignalP"/>
    </source>
</evidence>
<dbReference type="InterPro" id="IPR012677">
    <property type="entry name" value="Nucleotide-bd_a/b_plait_sf"/>
</dbReference>
<dbReference type="InterPro" id="IPR001650">
    <property type="entry name" value="Helicase_C-like"/>
</dbReference>
<evidence type="ECO:0000256" key="6">
    <source>
        <dbReference type="PROSITE-ProRule" id="PRU00552"/>
    </source>
</evidence>
<accession>A0A0Q9YLX3</accession>
<dbReference type="SMART" id="SM00490">
    <property type="entry name" value="HELICc"/>
    <property type="match status" value="1"/>
</dbReference>
<proteinExistence type="inferred from homology"/>
<dbReference type="PROSITE" id="PS51194">
    <property type="entry name" value="HELICASE_CTER"/>
    <property type="match status" value="1"/>
</dbReference>
<dbReference type="SUPFAM" id="SSF52540">
    <property type="entry name" value="P-loop containing nucleoside triphosphate hydrolases"/>
    <property type="match status" value="1"/>
</dbReference>
<dbReference type="PROSITE" id="PS00039">
    <property type="entry name" value="DEAD_ATP_HELICASE"/>
    <property type="match status" value="1"/>
</dbReference>
<dbReference type="PATRIC" id="fig|1590043.3.peg.1444"/>
<dbReference type="InterPro" id="IPR050079">
    <property type="entry name" value="DEAD_box_RNA_helicase"/>
</dbReference>
<dbReference type="Pfam" id="PF00270">
    <property type="entry name" value="DEAD"/>
    <property type="match status" value="1"/>
</dbReference>
<keyword evidence="8" id="KW-0732">Signal</keyword>
<comment type="caution">
    <text evidence="12">The sequence shown here is derived from an EMBL/GenBank/DDBJ whole genome shotgun (WGS) entry which is preliminary data.</text>
</comment>
<evidence type="ECO:0000256" key="1">
    <source>
        <dbReference type="ARBA" id="ARBA00022741"/>
    </source>
</evidence>
<feature type="domain" description="Helicase C-terminal" evidence="10">
    <location>
        <begin position="242"/>
        <end position="386"/>
    </location>
</feature>
<dbReference type="PROSITE" id="PS51192">
    <property type="entry name" value="HELICASE_ATP_BIND_1"/>
    <property type="match status" value="1"/>
</dbReference>
<dbReference type="InterPro" id="IPR014014">
    <property type="entry name" value="RNA_helicase_DEAD_Q_motif"/>
</dbReference>
<dbReference type="AlphaFoldDB" id="A0A0Q9YLX3"/>
<dbReference type="GO" id="GO:0005829">
    <property type="term" value="C:cytosol"/>
    <property type="evidence" value="ECO:0007669"/>
    <property type="project" value="TreeGrafter"/>
</dbReference>
<name>A0A0Q9YLX3_9GAMM</name>
<sequence length="471" mass="52506">MHAVFLTVAAMSTHSFANLPLSAEMLKNLESIGYQQMTPIQAKSLPYILNKQDVIAKAKTGSGKTAAFALGVLSRLNPSLIQAQAMVICPTRELADQVSKEIRRLARLMPNVRVLTLCGGKPFRMQAESLYNGAQILVGTPGRILDHLKRKTLYLGKLQTLVLDEADRMLDMGFHDDMLEIIKQTPASRQTLLFSATYPDSITQMSQLLQKSPVDVSFETHDESTQILELAYQSADVEKYDALLAVLGHYQEKSAIIFCRTKRQCDDVAILLCEKNYHALSIHSDYEQREREEILLQFANQSCSILVATDVAARGIDIKALPLVINYDLPSDPESYVHRIGRTGRCGQEGVAISLFNEKEKFKLKTIEEYTQKPIKQLEQTMLSQPSIPIMPPPMRTLCINAGKKNKMRPGDILGALTGDGALKGDEVGKIDIFDFHSYVAIKRSAASPLLQRLQGKIKGRAFKLRFLDNP</sequence>
<feature type="domain" description="Helicase ATP-binding" evidence="9">
    <location>
        <begin position="45"/>
        <end position="216"/>
    </location>
</feature>
<evidence type="ECO:0000256" key="2">
    <source>
        <dbReference type="ARBA" id="ARBA00022801"/>
    </source>
</evidence>
<protein>
    <submittedName>
        <fullName evidence="12">ATP-dependent RNA helicase DbpA</fullName>
        <ecNumber evidence="12">3.6.4.13</ecNumber>
    </submittedName>
</protein>
<evidence type="ECO:0000256" key="3">
    <source>
        <dbReference type="ARBA" id="ARBA00022806"/>
    </source>
</evidence>
<dbReference type="GO" id="GO:0016787">
    <property type="term" value="F:hydrolase activity"/>
    <property type="evidence" value="ECO:0007669"/>
    <property type="project" value="UniProtKB-KW"/>
</dbReference>
<evidence type="ECO:0000259" key="10">
    <source>
        <dbReference type="PROSITE" id="PS51194"/>
    </source>
</evidence>
<dbReference type="Gene3D" id="3.30.70.330">
    <property type="match status" value="1"/>
</dbReference>
<feature type="domain" description="DEAD-box RNA helicase Q" evidence="11">
    <location>
        <begin position="14"/>
        <end position="42"/>
    </location>
</feature>
<keyword evidence="3 7" id="KW-0347">Helicase</keyword>
<dbReference type="EC" id="3.6.4.13" evidence="12"/>
<feature type="chain" id="PRO_5006388715" evidence="8">
    <location>
        <begin position="18"/>
        <end position="471"/>
    </location>
</feature>
<dbReference type="InterPro" id="IPR005580">
    <property type="entry name" value="DbpA/CsdA_RNA-bd_dom"/>
</dbReference>
<dbReference type="GO" id="GO:0005524">
    <property type="term" value="F:ATP binding"/>
    <property type="evidence" value="ECO:0007669"/>
    <property type="project" value="UniProtKB-KW"/>
</dbReference>
<dbReference type="STRING" id="295108.HT99x_01417"/>
<dbReference type="EMBL" id="LKAJ01000004">
    <property type="protein sequence ID" value="KRG21664.1"/>
    <property type="molecule type" value="Genomic_DNA"/>
</dbReference>
<dbReference type="InterPro" id="IPR014001">
    <property type="entry name" value="Helicase_ATP-bd"/>
</dbReference>
<evidence type="ECO:0000256" key="4">
    <source>
        <dbReference type="ARBA" id="ARBA00022840"/>
    </source>
</evidence>
<dbReference type="PANTHER" id="PTHR47959">
    <property type="entry name" value="ATP-DEPENDENT RNA HELICASE RHLE-RELATED"/>
    <property type="match status" value="1"/>
</dbReference>
<evidence type="ECO:0000259" key="11">
    <source>
        <dbReference type="PROSITE" id="PS51195"/>
    </source>
</evidence>
<dbReference type="InterPro" id="IPR011545">
    <property type="entry name" value="DEAD/DEAH_box_helicase_dom"/>
</dbReference>